<name>A0A8H3AIW8_9AGAM</name>
<evidence type="ECO:0000313" key="2">
    <source>
        <dbReference type="EMBL" id="CAE6424047.1"/>
    </source>
</evidence>
<dbReference type="EMBL" id="CAJMWZ010000699">
    <property type="protein sequence ID" value="CAE6424047.1"/>
    <property type="molecule type" value="Genomic_DNA"/>
</dbReference>
<sequence>MDIHYERATVKVRITDQDGEDLETFGIRDSGPNKKECWIPSEEGEAFQIIWEAKAPKRIYKKLDLRAIPYLDGVKMDEGMLTASQRAKGEYGCLGGQQVDVNLSCPFQFGRLMTTDDLALEGYRIHPSDLNTIKVVVEWGRSKVRELSPEDLDQATFIPPPDRGPVHESTVKHLNYSAAILGNPVASKPSSRAYTYTFRRDTELERFTFIFHYASLDWLRDHGITPPPKRPFRAPSHTPNYIDVDAFDVDIKTEPDTKVGITQRPTTQQRFFLDSDEEIEVIKHLVPVALDGTQRSTTIKVEDEVKIEPEILV</sequence>
<dbReference type="Proteomes" id="UP000663850">
    <property type="component" value="Unassembled WGS sequence"/>
</dbReference>
<reference evidence="2" key="1">
    <citation type="submission" date="2021-01" db="EMBL/GenBank/DDBJ databases">
        <authorList>
            <person name="Kaushik A."/>
        </authorList>
    </citation>
    <scope>NUCLEOTIDE SEQUENCE</scope>
    <source>
        <strain evidence="2">Type strain: AG8-Rh-89/</strain>
    </source>
</reference>
<protein>
    <recommendedName>
        <fullName evidence="1">DUF7918 domain-containing protein</fullName>
    </recommendedName>
</protein>
<evidence type="ECO:0000313" key="3">
    <source>
        <dbReference type="Proteomes" id="UP000663850"/>
    </source>
</evidence>
<feature type="domain" description="DUF7918" evidence="1">
    <location>
        <begin position="18"/>
        <end position="226"/>
    </location>
</feature>
<evidence type="ECO:0000259" key="1">
    <source>
        <dbReference type="Pfam" id="PF25534"/>
    </source>
</evidence>
<gene>
    <name evidence="2" type="ORF">RDB_LOCUS12548</name>
</gene>
<proteinExistence type="predicted"/>
<dbReference type="AlphaFoldDB" id="A0A8H3AIW8"/>
<dbReference type="Pfam" id="PF25534">
    <property type="entry name" value="DUF7918"/>
    <property type="match status" value="1"/>
</dbReference>
<comment type="caution">
    <text evidence="2">The sequence shown here is derived from an EMBL/GenBank/DDBJ whole genome shotgun (WGS) entry which is preliminary data.</text>
</comment>
<organism evidence="2 3">
    <name type="scientific">Rhizoctonia solani</name>
    <dbReference type="NCBI Taxonomy" id="456999"/>
    <lineage>
        <taxon>Eukaryota</taxon>
        <taxon>Fungi</taxon>
        <taxon>Dikarya</taxon>
        <taxon>Basidiomycota</taxon>
        <taxon>Agaricomycotina</taxon>
        <taxon>Agaricomycetes</taxon>
        <taxon>Cantharellales</taxon>
        <taxon>Ceratobasidiaceae</taxon>
        <taxon>Rhizoctonia</taxon>
    </lineage>
</organism>
<dbReference type="InterPro" id="IPR057678">
    <property type="entry name" value="DUF7918"/>
</dbReference>
<accession>A0A8H3AIW8</accession>